<comment type="caution">
    <text evidence="2">The sequence shown here is derived from an EMBL/GenBank/DDBJ whole genome shotgun (WGS) entry which is preliminary data.</text>
</comment>
<feature type="region of interest" description="Disordered" evidence="1">
    <location>
        <begin position="1"/>
        <end position="82"/>
    </location>
</feature>
<feature type="compositionally biased region" description="Low complexity" evidence="1">
    <location>
        <begin position="17"/>
        <end position="26"/>
    </location>
</feature>
<dbReference type="OrthoDB" id="2389504at2759"/>
<proteinExistence type="predicted"/>
<keyword evidence="3" id="KW-1185">Reference proteome</keyword>
<feature type="compositionally biased region" description="Polar residues" evidence="1">
    <location>
        <begin position="39"/>
        <end position="51"/>
    </location>
</feature>
<feature type="region of interest" description="Disordered" evidence="1">
    <location>
        <begin position="229"/>
        <end position="262"/>
    </location>
</feature>
<feature type="compositionally biased region" description="Basic and acidic residues" evidence="1">
    <location>
        <begin position="58"/>
        <end position="82"/>
    </location>
</feature>
<accession>A0A8H7PZD5</accession>
<evidence type="ECO:0000313" key="2">
    <source>
        <dbReference type="EMBL" id="KAG2182224.1"/>
    </source>
</evidence>
<name>A0A8H7PZD5_MORIS</name>
<evidence type="ECO:0000313" key="3">
    <source>
        <dbReference type="Proteomes" id="UP000654370"/>
    </source>
</evidence>
<dbReference type="EMBL" id="JAEPQZ010000004">
    <property type="protein sequence ID" value="KAG2182224.1"/>
    <property type="molecule type" value="Genomic_DNA"/>
</dbReference>
<dbReference type="AlphaFoldDB" id="A0A8H7PZD5"/>
<organism evidence="2 3">
    <name type="scientific">Mortierella isabellina</name>
    <name type="common">Filamentous fungus</name>
    <name type="synonym">Umbelopsis isabellina</name>
    <dbReference type="NCBI Taxonomy" id="91625"/>
    <lineage>
        <taxon>Eukaryota</taxon>
        <taxon>Fungi</taxon>
        <taxon>Fungi incertae sedis</taxon>
        <taxon>Mucoromycota</taxon>
        <taxon>Mucoromycotina</taxon>
        <taxon>Umbelopsidomycetes</taxon>
        <taxon>Umbelopsidales</taxon>
        <taxon>Umbelopsidaceae</taxon>
        <taxon>Umbelopsis</taxon>
    </lineage>
</organism>
<gene>
    <name evidence="2" type="ORF">INT43_007151</name>
</gene>
<reference evidence="2" key="1">
    <citation type="submission" date="2020-12" db="EMBL/GenBank/DDBJ databases">
        <title>Metabolic potential, ecology and presence of endohyphal bacteria is reflected in genomic diversity of Mucoromycotina.</title>
        <authorList>
            <person name="Muszewska A."/>
            <person name="Okrasinska A."/>
            <person name="Steczkiewicz K."/>
            <person name="Drgas O."/>
            <person name="Orlowska M."/>
            <person name="Perlinska-Lenart U."/>
            <person name="Aleksandrzak-Piekarczyk T."/>
            <person name="Szatraj K."/>
            <person name="Zielenkiewicz U."/>
            <person name="Pilsyk S."/>
            <person name="Malc E."/>
            <person name="Mieczkowski P."/>
            <person name="Kruszewska J.S."/>
            <person name="Biernat P."/>
            <person name="Pawlowska J."/>
        </authorList>
    </citation>
    <scope>NUCLEOTIDE SEQUENCE</scope>
    <source>
        <strain evidence="2">WA0000067209</strain>
    </source>
</reference>
<dbReference type="Proteomes" id="UP000654370">
    <property type="component" value="Unassembled WGS sequence"/>
</dbReference>
<sequence length="433" mass="49140">MAPNSQEECRDSQVEHSSYLSQGSSSSKRKTHWRAGTETAHTGVSQDNLETPPQEPKVTYDNKENHPVSVFEHQDTAFERKEDMKTYTDQELEVISHDSKMDPIDTSGSWSIGEFTQEETKDFANDQSFRDHRLFSQIADTQIDIDDGSSEYSSVLGDLSPRLNQDESNSGFKDENEIENLGLDPQLEVSLERDETVIHRRQSKKSITDYSLVAPSKAIHKPPTFLIPTTNEISLGDSDEYGKPESSKRKQRQSTYGSDGDHIKLEQNGLAMKAKKVIDAENQAHSQWDTEVRGYMAQLGSIAYLGPVYPNTELFRILELFDDNGLINTKCVRIAEPPEELVWTQVSAAGHQSQNESQANWSPNDVDSNNQNEPQLIFFSFANSSLSLDMQRRFYQSQVVRIWPPWHEHLLQLDDGSVTTVKLVNRFITDAIY</sequence>
<evidence type="ECO:0000256" key="1">
    <source>
        <dbReference type="SAM" id="MobiDB-lite"/>
    </source>
</evidence>
<protein>
    <submittedName>
        <fullName evidence="2">Uncharacterized protein</fullName>
    </submittedName>
</protein>